<reference evidence="2" key="1">
    <citation type="journal article" date="2009" name="Mol. Biol. Evol.">
        <title>The chloroplast genomes of the green algae Pyramimonas, Monomastix, and Pycnococcus shed new light on the evolutionary history of prasinophytes and the origin of the secondary chloroplasts of euglenids.</title>
        <authorList>
            <person name="Turmel M."/>
            <person name="Gagnon M.C."/>
            <person name="O'Kelly C.J."/>
            <person name="Otis C."/>
            <person name="Lemieux C."/>
        </authorList>
    </citation>
    <scope>NUCLEOTIDE SEQUENCE</scope>
    <source>
        <strain evidence="2">CCMP 1203</strain>
    </source>
</reference>
<geneLocation type="chloroplast" evidence="2"/>
<evidence type="ECO:0000313" key="2">
    <source>
        <dbReference type="EMBL" id="ACK36846.1"/>
    </source>
</evidence>
<keyword evidence="1" id="KW-0472">Membrane</keyword>
<name>C0JWU7_9CHLO</name>
<feature type="transmembrane region" description="Helical" evidence="1">
    <location>
        <begin position="234"/>
        <end position="256"/>
    </location>
</feature>
<feature type="transmembrane region" description="Helical" evidence="1">
    <location>
        <begin position="295"/>
        <end position="313"/>
    </location>
</feature>
<feature type="transmembrane region" description="Helical" evidence="1">
    <location>
        <begin position="406"/>
        <end position="430"/>
    </location>
</feature>
<dbReference type="EMBL" id="FJ493498">
    <property type="protein sequence ID" value="ACK36846.1"/>
    <property type="molecule type" value="Genomic_DNA"/>
</dbReference>
<dbReference type="GeneID" id="7498331"/>
<keyword evidence="1" id="KW-1133">Transmembrane helix</keyword>
<keyword evidence="2" id="KW-0934">Plastid</keyword>
<feature type="transmembrane region" description="Helical" evidence="1">
    <location>
        <begin position="268"/>
        <end position="289"/>
    </location>
</feature>
<gene>
    <name evidence="2" type="primary">ycf1</name>
</gene>
<organism evidence="2">
    <name type="scientific">Pycnococcus provasolii</name>
    <dbReference type="NCBI Taxonomy" id="41880"/>
    <lineage>
        <taxon>Eukaryota</taxon>
        <taxon>Viridiplantae</taxon>
        <taxon>Chlorophyta</taxon>
        <taxon>Pseudoscourfieldiophyceae</taxon>
        <taxon>Pseudoscourfieldiales</taxon>
        <taxon>Pycnococcaceae</taxon>
        <taxon>Pycnococcus</taxon>
    </lineage>
</organism>
<dbReference type="RefSeq" id="YP_002600833.1">
    <property type="nucleotide sequence ID" value="NC_012097.1"/>
</dbReference>
<protein>
    <submittedName>
        <fullName evidence="2">Hypothetical chloroplast RF1</fullName>
    </submittedName>
</protein>
<keyword evidence="1" id="KW-0812">Transmembrane</keyword>
<feature type="transmembrane region" description="Helical" evidence="1">
    <location>
        <begin position="363"/>
        <end position="386"/>
    </location>
</feature>
<accession>C0JWU7</accession>
<evidence type="ECO:0000256" key="1">
    <source>
        <dbReference type="SAM" id="Phobius"/>
    </source>
</evidence>
<keyword evidence="2" id="KW-0150">Chloroplast</keyword>
<proteinExistence type="predicted"/>
<sequence>MSMQNPLARAFSWFPLYSASDETTITEVIDTPSTAIEDFWSYIRQSVGLPGSSPYFRDFWELSDDAMTNYVIVEAEDTGATDLLRDLPPDPSEGVPDSILPFVQSRWALGDEYMSGILTTDTDVFGTPKGILQNSQIWSFWEGTWFDTFLFSIGTTFNTIIYWFRAWVDCFISFFIVPIQTNPNFSHTSIISQSFAGTPEVFTHIHEWGDPFFSWYAQPLSDDFLGNWVGLSPFLNGFFSSFHIFGFLTVGTLLSLSRFFTNGRYAWYVSNAAQVAAHYVLLCLTIFPIPQTEIIFEKLTPIITFPIGLIFLLQSMWHYEETYHTVSVDEDGRTPMATARLKLLPRELEWKWSWDGIYSFRYIFLYTFIVTLTIPMTLGVQGFTLLPQPALTLMNVTGLNFVKYTVGLVFGAAILSFLAGWFCDAVVTYFNRWLYIQQRWDPTLPFSGNLREIVPELTATRTLRLLFFTLALAVSFNTVAFYANEQTRSEGLGFSSPNENVMLRTFWLRDIVPPTSPDDTSVEDGETDWLDMYYEFDDDLYMHTYLRPLVTPYFDQWRDSVFERHFLEDNFEKYDENFLQRDRASWRDEDNLEAEKEWENKINEMYLYKSDEVIAATYADRAARTSRGLRARAQDDASMVDRSDEEDDLRGAMTEETGLAIGDESAGGPRGFMLYLLQNQKRRFLQRRQTPRTTRFAIAPNYRKDKTLPFVDRPNVGGSWLLDNEQIRTFDATSPIAVAEGLNFAQRKPTPAARTNLLARLDERGRPLKNSKTAGRFNSDGSFRLFTDFEDSLDDSYKYELEDDTCILPPPILVGNELPRRCALNSNIVRREARSTWLKTKTKQASNALEKFDKIRDTKLQRDRKRQKALSETSVTTLDDGGLQVKMRSEPVETSSDSVLSKWFSVTENQKPKSSNSIEYKRLEATETKRLLNPLYFVQNRLDDYDHTQDMTVRRDYIDSNTIKYEMKDGPVRLEHSGFDPTVFERLKWVNPIFWAQKALQFEFYLAKAILVKPAVKVFDIVTLNSRHRIKPKPTTVPETPIQTQTPEELQAQQERADRVILKQTRAVQNKMNRDSQGVYEDYFNIDAVESSLFNRFDYERTMCELVSPHNSFRFNFYESYYRFPTTQLTIRLLADRLIRNSLVDPTATTNDISNQLTNSAAQALALEHAHEKVIEYHNSMREYSASAYSSTLGFVSSAQTKSKFNTPYRQQFKGRRNTARRLTFTNRDEVENMLNSDIMEYVKPVNSLPSNIHLGENQTMVTGFGPSLHENVPYGFTSGSTDTKKESYTPWQTLWRKALVPTEVDFMPLYVSRDPETGKLVLVPTINRNDLSYTSVPKQLLSKANTRFIAEYFDPKNLNVESIRESRDFLLALPAESIDRMLFMSLLPDSDQEKKAFLKFLKTAPEYLRNNYSRLEALIDNDPTFDRANIVARY</sequence>
<feature type="transmembrane region" description="Helical" evidence="1">
    <location>
        <begin position="465"/>
        <end position="483"/>
    </location>
</feature>